<dbReference type="STRING" id="1745343.A0A2J6PJ05"/>
<dbReference type="AlphaFoldDB" id="A0A2J6PJ05"/>
<proteinExistence type="predicted"/>
<evidence type="ECO:0000313" key="2">
    <source>
        <dbReference type="EMBL" id="PMD13994.1"/>
    </source>
</evidence>
<dbReference type="EMBL" id="KZ613525">
    <property type="protein sequence ID" value="PMD13994.1"/>
    <property type="molecule type" value="Genomic_DNA"/>
</dbReference>
<feature type="region of interest" description="Disordered" evidence="1">
    <location>
        <begin position="147"/>
        <end position="182"/>
    </location>
</feature>
<dbReference type="GO" id="GO:0005759">
    <property type="term" value="C:mitochondrial matrix"/>
    <property type="evidence" value="ECO:0007669"/>
    <property type="project" value="InterPro"/>
</dbReference>
<reference evidence="2 3" key="1">
    <citation type="submission" date="2016-05" db="EMBL/GenBank/DDBJ databases">
        <title>A degradative enzymes factory behind the ericoid mycorrhizal symbiosis.</title>
        <authorList>
            <consortium name="DOE Joint Genome Institute"/>
            <person name="Martino E."/>
            <person name="Morin E."/>
            <person name="Grelet G."/>
            <person name="Kuo A."/>
            <person name="Kohler A."/>
            <person name="Daghino S."/>
            <person name="Barry K."/>
            <person name="Choi C."/>
            <person name="Cichocki N."/>
            <person name="Clum A."/>
            <person name="Copeland A."/>
            <person name="Hainaut M."/>
            <person name="Haridas S."/>
            <person name="Labutti K."/>
            <person name="Lindquist E."/>
            <person name="Lipzen A."/>
            <person name="Khouja H.-R."/>
            <person name="Murat C."/>
            <person name="Ohm R."/>
            <person name="Olson A."/>
            <person name="Spatafora J."/>
            <person name="Veneault-Fourrey C."/>
            <person name="Henrissat B."/>
            <person name="Grigoriev I."/>
            <person name="Martin F."/>
            <person name="Perotto S."/>
        </authorList>
    </citation>
    <scope>NUCLEOTIDE SEQUENCE [LARGE SCALE GENOMIC DNA]</scope>
    <source>
        <strain evidence="2 3">UAMH 7357</strain>
    </source>
</reference>
<sequence length="294" mass="32879">MLSIRSFARTAPRSVSRLTAAAIRRPSARPVSLLQSSWKPTRTQYAAAFSTTTIRPSKAGESDDELVAKLDSEIQMENEMTDEGGIPTSVKDYLENGPFEVIDTPGQEEVVLVRQFGDETIKVTFSIADLNSIDPEADYEDRAIGDEEDNINQGDEKNFKVAPEDQIEEQEGEGEEEQEQSFPARLNIVVEKAGKGALAVEAVVQEGMVVIDNVFYYADASHAHGKTAEKVHERQDLYVGPPFSNLDEDLQVLLERYLDERGINAALALFVPDYIDMKEQKEYLRWLENVKGFV</sequence>
<dbReference type="SUPFAM" id="SSF54529">
    <property type="entry name" value="Mitochondrial glycoprotein MAM33-like"/>
    <property type="match status" value="1"/>
</dbReference>
<dbReference type="PANTHER" id="PTHR10826:SF1">
    <property type="entry name" value="COMPLEMENT COMPONENT 1 Q SUBCOMPONENT-BINDING PROTEIN, MITOCHONDRIAL"/>
    <property type="match status" value="1"/>
</dbReference>
<evidence type="ECO:0000313" key="3">
    <source>
        <dbReference type="Proteomes" id="UP000235672"/>
    </source>
</evidence>
<dbReference type="PANTHER" id="PTHR10826">
    <property type="entry name" value="COMPLEMENT COMPONENT 1"/>
    <property type="match status" value="1"/>
</dbReference>
<protein>
    <submittedName>
        <fullName evidence="2">Mitochondrial glyco protein</fullName>
    </submittedName>
</protein>
<dbReference type="InterPro" id="IPR003428">
    <property type="entry name" value="MAM33"/>
</dbReference>
<feature type="compositionally biased region" description="Acidic residues" evidence="1">
    <location>
        <begin position="165"/>
        <end position="179"/>
    </location>
</feature>
<feature type="compositionally biased region" description="Basic and acidic residues" evidence="1">
    <location>
        <begin position="154"/>
        <end position="163"/>
    </location>
</feature>
<dbReference type="Proteomes" id="UP000235672">
    <property type="component" value="Unassembled WGS sequence"/>
</dbReference>
<dbReference type="OrthoDB" id="278212at2759"/>
<feature type="non-terminal residue" evidence="2">
    <location>
        <position position="294"/>
    </location>
</feature>
<name>A0A2J6PJ05_9HELO</name>
<dbReference type="Gene3D" id="3.10.280.10">
    <property type="entry name" value="Mitochondrial glycoprotein"/>
    <property type="match status" value="1"/>
</dbReference>
<dbReference type="Pfam" id="PF02330">
    <property type="entry name" value="MAM33"/>
    <property type="match status" value="1"/>
</dbReference>
<accession>A0A2J6PJ05</accession>
<dbReference type="InterPro" id="IPR036561">
    <property type="entry name" value="MAM33_sf"/>
</dbReference>
<gene>
    <name evidence="2" type="ORF">NA56DRAFT_651233</name>
</gene>
<dbReference type="FunFam" id="3.10.280.10:FF:000007">
    <property type="entry name" value="Regulatory protein SUAPRGA1"/>
    <property type="match status" value="1"/>
</dbReference>
<dbReference type="GO" id="GO:0042256">
    <property type="term" value="P:cytosolic ribosome assembly"/>
    <property type="evidence" value="ECO:0007669"/>
    <property type="project" value="TreeGrafter"/>
</dbReference>
<evidence type="ECO:0000256" key="1">
    <source>
        <dbReference type="SAM" id="MobiDB-lite"/>
    </source>
</evidence>
<organism evidence="2 3">
    <name type="scientific">Hyaloscypha hepaticicola</name>
    <dbReference type="NCBI Taxonomy" id="2082293"/>
    <lineage>
        <taxon>Eukaryota</taxon>
        <taxon>Fungi</taxon>
        <taxon>Dikarya</taxon>
        <taxon>Ascomycota</taxon>
        <taxon>Pezizomycotina</taxon>
        <taxon>Leotiomycetes</taxon>
        <taxon>Helotiales</taxon>
        <taxon>Hyaloscyphaceae</taxon>
        <taxon>Hyaloscypha</taxon>
    </lineage>
</organism>
<keyword evidence="3" id="KW-1185">Reference proteome</keyword>